<reference evidence="3" key="1">
    <citation type="submission" date="2020-11" db="EMBL/GenBank/DDBJ databases">
        <authorList>
            <person name="Tran Van P."/>
        </authorList>
    </citation>
    <scope>NUCLEOTIDE SEQUENCE</scope>
</reference>
<feature type="coiled-coil region" evidence="1">
    <location>
        <begin position="215"/>
        <end position="260"/>
    </location>
</feature>
<proteinExistence type="predicted"/>
<dbReference type="OrthoDB" id="78858at2759"/>
<feature type="region of interest" description="Disordered" evidence="2">
    <location>
        <begin position="1"/>
        <end position="38"/>
    </location>
</feature>
<feature type="region of interest" description="Disordered" evidence="2">
    <location>
        <begin position="366"/>
        <end position="463"/>
    </location>
</feature>
<protein>
    <submittedName>
        <fullName evidence="3">Uncharacterized protein</fullName>
    </submittedName>
</protein>
<dbReference type="InterPro" id="IPR019152">
    <property type="entry name" value="DUF2046"/>
</dbReference>
<sequence>MADRDRDSASESDSSSINDGPVMLPPSPATRETLQRRNESLQQANKVLRLELESYKLRVKSLQEENRVLRQTSVTIEEECLTNDLSRKLNQLRQEKVQLEQTLECEQESLVNKLMKKIEKLEAETVTKQESLEQLRREKVELENTLEQEQEALVNKLWKKMEKLETEKRTLQSQLARTRQDSLGATPPASPGDASQSVGGANGEAVLPENLTAHIHLLRNEVTSLKKQLTSSQSEHQKSMQQLVQEERLMKDENQRLQRKLLLEKERREALCRHLSESESSLEMEEERIFNEMASAPGGLPPNVTAVSLAAAAAVRSRAASSPSAYHLSSRPISPGLKCDAYNPVSPLTRCHACGQLCPPSAPGGTSLAPLYPSQSPPPPPQITTQSTSRPNPPMARPPPVRGDHFVKPSPPSPASAQGSPRPSSASGGQGGPHAMGGKATSPLPMDTSRGIDSEDEKSCDGD</sequence>
<feature type="compositionally biased region" description="Pro residues" evidence="2">
    <location>
        <begin position="391"/>
        <end position="401"/>
    </location>
</feature>
<keyword evidence="1" id="KW-0175">Coiled coil</keyword>
<evidence type="ECO:0000256" key="1">
    <source>
        <dbReference type="SAM" id="Coils"/>
    </source>
</evidence>
<accession>A0A7R8W440</accession>
<feature type="compositionally biased region" description="Polar residues" evidence="2">
    <location>
        <begin position="171"/>
        <end position="183"/>
    </location>
</feature>
<name>A0A7R8W440_9CRUS</name>
<feature type="compositionally biased region" description="Low complexity" evidence="2">
    <location>
        <begin position="415"/>
        <end position="427"/>
    </location>
</feature>
<evidence type="ECO:0000256" key="2">
    <source>
        <dbReference type="SAM" id="MobiDB-lite"/>
    </source>
</evidence>
<evidence type="ECO:0000313" key="3">
    <source>
        <dbReference type="EMBL" id="CAD7224496.1"/>
    </source>
</evidence>
<organism evidence="3">
    <name type="scientific">Cyprideis torosa</name>
    <dbReference type="NCBI Taxonomy" id="163714"/>
    <lineage>
        <taxon>Eukaryota</taxon>
        <taxon>Metazoa</taxon>
        <taxon>Ecdysozoa</taxon>
        <taxon>Arthropoda</taxon>
        <taxon>Crustacea</taxon>
        <taxon>Oligostraca</taxon>
        <taxon>Ostracoda</taxon>
        <taxon>Podocopa</taxon>
        <taxon>Podocopida</taxon>
        <taxon>Cytherocopina</taxon>
        <taxon>Cytheroidea</taxon>
        <taxon>Cytherideidae</taxon>
        <taxon>Cyprideis</taxon>
    </lineage>
</organism>
<feature type="region of interest" description="Disordered" evidence="2">
    <location>
        <begin position="169"/>
        <end position="202"/>
    </location>
</feature>
<dbReference type="Pfam" id="PF09755">
    <property type="entry name" value="DUF2046"/>
    <property type="match status" value="2"/>
</dbReference>
<dbReference type="PANTHER" id="PTHR15276:SF0">
    <property type="entry name" value="COILED-COIL DOMAIN-CONTAINING PROTEIN 6"/>
    <property type="match status" value="1"/>
</dbReference>
<feature type="compositionally biased region" description="Basic and acidic residues" evidence="2">
    <location>
        <begin position="450"/>
        <end position="463"/>
    </location>
</feature>
<dbReference type="AlphaFoldDB" id="A0A7R8W440"/>
<gene>
    <name evidence="3" type="ORF">CTOB1V02_LOCUS2453</name>
</gene>
<dbReference type="EMBL" id="OB660384">
    <property type="protein sequence ID" value="CAD7224496.1"/>
    <property type="molecule type" value="Genomic_DNA"/>
</dbReference>
<dbReference type="PANTHER" id="PTHR15276">
    <property type="entry name" value="H4 D10S170 PROTEIN-RELATED"/>
    <property type="match status" value="1"/>
</dbReference>